<dbReference type="SUPFAM" id="SSF53686">
    <property type="entry name" value="Tryptophan synthase beta subunit-like PLP-dependent enzymes"/>
    <property type="match status" value="1"/>
</dbReference>
<gene>
    <name evidence="5" type="ORF">ACFQ00_09570</name>
</gene>
<dbReference type="Proteomes" id="UP001597124">
    <property type="component" value="Unassembled WGS sequence"/>
</dbReference>
<dbReference type="PANTHER" id="PTHR48078:SF6">
    <property type="entry name" value="L-THREONINE DEHYDRATASE CATABOLIC TDCB"/>
    <property type="match status" value="1"/>
</dbReference>
<dbReference type="InterPro" id="IPR036052">
    <property type="entry name" value="TrpB-like_PALP_sf"/>
</dbReference>
<keyword evidence="2" id="KW-0663">Pyridoxal phosphate</keyword>
<evidence type="ECO:0000313" key="5">
    <source>
        <dbReference type="EMBL" id="MFD0848569.1"/>
    </source>
</evidence>
<dbReference type="Gene3D" id="3.40.50.1100">
    <property type="match status" value="2"/>
</dbReference>
<evidence type="ECO:0000256" key="3">
    <source>
        <dbReference type="ARBA" id="ARBA00023239"/>
    </source>
</evidence>
<comment type="caution">
    <text evidence="5">The sequence shown here is derived from an EMBL/GenBank/DDBJ whole genome shotgun (WGS) entry which is preliminary data.</text>
</comment>
<evidence type="ECO:0000259" key="4">
    <source>
        <dbReference type="Pfam" id="PF00291"/>
    </source>
</evidence>
<organism evidence="5 6">
    <name type="scientific">Sphingosinicella xenopeptidilytica</name>
    <dbReference type="NCBI Taxonomy" id="364098"/>
    <lineage>
        <taxon>Bacteria</taxon>
        <taxon>Pseudomonadati</taxon>
        <taxon>Pseudomonadota</taxon>
        <taxon>Alphaproteobacteria</taxon>
        <taxon>Sphingomonadales</taxon>
        <taxon>Sphingosinicellaceae</taxon>
        <taxon>Sphingosinicella</taxon>
    </lineage>
</organism>
<keyword evidence="3" id="KW-0456">Lyase</keyword>
<sequence length="312" mass="32822">MAAVRARMAAAEARIRPHIRTTPVETSPVFSKRAGVPIVLKLEHIQHSGSFKVRGAFSKALAEAGDDRPVLTASSGNHGLAVAHVASALGRPAEILVPETIAPFKYALLRATSARIVKRGRTGYETLAAVRERADRGTHLYLPPYNDLDVIAGQATLGAELMRQDLEIDAIVASSGGGGLVCGVAIGAKAVKPDVTVIGASARNAQTFYRSVAAGHYVKTSERPTLSDGTANALEPGSMTIPIGAAMLDEAILIGEAAIHHTMQRFARTERWMIEGAAALSLAAAEVIGKTGRFRRIAVIICGRSVDPAKLV</sequence>
<evidence type="ECO:0000256" key="1">
    <source>
        <dbReference type="ARBA" id="ARBA00001933"/>
    </source>
</evidence>
<name>A0ABW3C4T1_SPHXN</name>
<dbReference type="InterPro" id="IPR050147">
    <property type="entry name" value="Ser/Thr_Dehydratase"/>
</dbReference>
<proteinExistence type="predicted"/>
<keyword evidence="6" id="KW-1185">Reference proteome</keyword>
<dbReference type="EMBL" id="JBHTIK010000005">
    <property type="protein sequence ID" value="MFD0848569.1"/>
    <property type="molecule type" value="Genomic_DNA"/>
</dbReference>
<dbReference type="RefSeq" id="WP_381489533.1">
    <property type="nucleotide sequence ID" value="NZ_JBHTIK010000005.1"/>
</dbReference>
<comment type="cofactor">
    <cofactor evidence="1">
        <name>pyridoxal 5'-phosphate</name>
        <dbReference type="ChEBI" id="CHEBI:597326"/>
    </cofactor>
</comment>
<feature type="domain" description="Tryptophan synthase beta chain-like PALP" evidence="4">
    <location>
        <begin position="15"/>
        <end position="303"/>
    </location>
</feature>
<dbReference type="Pfam" id="PF00291">
    <property type="entry name" value="PALP"/>
    <property type="match status" value="1"/>
</dbReference>
<accession>A0ABW3C4T1</accession>
<evidence type="ECO:0000256" key="2">
    <source>
        <dbReference type="ARBA" id="ARBA00022898"/>
    </source>
</evidence>
<dbReference type="PANTHER" id="PTHR48078">
    <property type="entry name" value="THREONINE DEHYDRATASE, MITOCHONDRIAL-RELATED"/>
    <property type="match status" value="1"/>
</dbReference>
<evidence type="ECO:0000313" key="6">
    <source>
        <dbReference type="Proteomes" id="UP001597124"/>
    </source>
</evidence>
<dbReference type="InterPro" id="IPR001926">
    <property type="entry name" value="TrpB-like_PALP"/>
</dbReference>
<reference evidence="6" key="1">
    <citation type="journal article" date="2019" name="Int. J. Syst. Evol. Microbiol.">
        <title>The Global Catalogue of Microorganisms (GCM) 10K type strain sequencing project: providing services to taxonomists for standard genome sequencing and annotation.</title>
        <authorList>
            <consortium name="The Broad Institute Genomics Platform"/>
            <consortium name="The Broad Institute Genome Sequencing Center for Infectious Disease"/>
            <person name="Wu L."/>
            <person name="Ma J."/>
        </authorList>
    </citation>
    <scope>NUCLEOTIDE SEQUENCE [LARGE SCALE GENOMIC DNA]</scope>
    <source>
        <strain evidence="6">CCUG 52537</strain>
    </source>
</reference>
<protein>
    <submittedName>
        <fullName evidence="5">Pyridoxal-phosphate dependent enzyme</fullName>
    </submittedName>
</protein>